<dbReference type="EMBL" id="LJOY01000037">
    <property type="protein sequence ID" value="OBQ25082.1"/>
    <property type="molecule type" value="Genomic_DNA"/>
</dbReference>
<dbReference type="PATRIC" id="fig|1710894.3.peg.112"/>
<proteinExistence type="predicted"/>
<name>A0A1B7VVY7_APHFL</name>
<gene>
    <name evidence="3" type="ORF">AN481_11885</name>
</gene>
<dbReference type="Proteomes" id="UP000092382">
    <property type="component" value="Unassembled WGS sequence"/>
</dbReference>
<comment type="caution">
    <text evidence="3">The sequence shown here is derived from an EMBL/GenBank/DDBJ whole genome shotgun (WGS) entry which is preliminary data.</text>
</comment>
<sequence>MQYNLLSTSSISALLVLTLTTVFTESAFAQCVNSHVGVQLNISRLPAKQGSNIEMESTGPCTGNVNSSTATQVNIGGKGQAEQQQNVNKRIQGGRGNPTGVNGPTINNSVVIPINVKTPKNFNR</sequence>
<keyword evidence="2" id="KW-0732">Signal</keyword>
<protein>
    <submittedName>
        <fullName evidence="3">Uncharacterized protein</fullName>
    </submittedName>
</protein>
<reference evidence="3 4" key="1">
    <citation type="submission" date="2015-09" db="EMBL/GenBank/DDBJ databases">
        <title>Whole genome shotgun sequence assembly of Aphanizomenon flos-aquae UKL13.</title>
        <authorList>
            <person name="Driscoll C."/>
        </authorList>
    </citation>
    <scope>NUCLEOTIDE SEQUENCE [LARGE SCALE GENOMIC DNA]</scope>
    <source>
        <strain evidence="3">MDT13</strain>
    </source>
</reference>
<feature type="compositionally biased region" description="Polar residues" evidence="1">
    <location>
        <begin position="58"/>
        <end position="74"/>
    </location>
</feature>
<dbReference type="AlphaFoldDB" id="A0A1B7VVY7"/>
<dbReference type="STRING" id="1803587.GCA_001593825_01362"/>
<evidence type="ECO:0000313" key="4">
    <source>
        <dbReference type="Proteomes" id="UP000092382"/>
    </source>
</evidence>
<evidence type="ECO:0000256" key="2">
    <source>
        <dbReference type="SAM" id="SignalP"/>
    </source>
</evidence>
<accession>A0A1B7VVY7</accession>
<evidence type="ECO:0000256" key="1">
    <source>
        <dbReference type="SAM" id="MobiDB-lite"/>
    </source>
</evidence>
<feature type="chain" id="PRO_5008600026" evidence="2">
    <location>
        <begin position="30"/>
        <end position="124"/>
    </location>
</feature>
<feature type="signal peptide" evidence="2">
    <location>
        <begin position="1"/>
        <end position="29"/>
    </location>
</feature>
<organism evidence="3 4">
    <name type="scientific">Aphanizomenon flos-aquae LD13</name>
    <dbReference type="NCBI Taxonomy" id="1710894"/>
    <lineage>
        <taxon>Bacteria</taxon>
        <taxon>Bacillati</taxon>
        <taxon>Cyanobacteriota</taxon>
        <taxon>Cyanophyceae</taxon>
        <taxon>Nostocales</taxon>
        <taxon>Aphanizomenonaceae</taxon>
        <taxon>Aphanizomenon</taxon>
    </lineage>
</organism>
<evidence type="ECO:0000313" key="3">
    <source>
        <dbReference type="EMBL" id="OBQ25082.1"/>
    </source>
</evidence>
<feature type="region of interest" description="Disordered" evidence="1">
    <location>
        <begin position="58"/>
        <end position="85"/>
    </location>
</feature>